<evidence type="ECO:0000256" key="2">
    <source>
        <dbReference type="ARBA" id="ARBA00023315"/>
    </source>
</evidence>
<dbReference type="SUPFAM" id="SSF55729">
    <property type="entry name" value="Acyl-CoA N-acyltransferases (Nat)"/>
    <property type="match status" value="1"/>
</dbReference>
<dbReference type="InterPro" id="IPR000182">
    <property type="entry name" value="GNAT_dom"/>
</dbReference>
<evidence type="ECO:0000313" key="4">
    <source>
        <dbReference type="EMBL" id="MBA8955105.1"/>
    </source>
</evidence>
<proteinExistence type="predicted"/>
<dbReference type="GO" id="GO:0016747">
    <property type="term" value="F:acyltransferase activity, transferring groups other than amino-acyl groups"/>
    <property type="evidence" value="ECO:0007669"/>
    <property type="project" value="InterPro"/>
</dbReference>
<dbReference type="EMBL" id="JACJIA010000010">
    <property type="protein sequence ID" value="MBA8955105.1"/>
    <property type="molecule type" value="Genomic_DNA"/>
</dbReference>
<keyword evidence="1" id="KW-0808">Transferase</keyword>
<comment type="caution">
    <text evidence="4">The sequence shown here is derived from an EMBL/GenBank/DDBJ whole genome shotgun (WGS) entry which is preliminary data.</text>
</comment>
<accession>A0A7W3QPW3</accession>
<dbReference type="AlphaFoldDB" id="A0A7W3QPW3"/>
<dbReference type="PANTHER" id="PTHR43877:SF2">
    <property type="entry name" value="AMINOALKYLPHOSPHONATE N-ACETYLTRANSFERASE-RELATED"/>
    <property type="match status" value="1"/>
</dbReference>
<reference evidence="4 5" key="1">
    <citation type="submission" date="2020-08" db="EMBL/GenBank/DDBJ databases">
        <title>Genomic Encyclopedia of Type Strains, Phase IV (KMG-IV): sequencing the most valuable type-strain genomes for metagenomic binning, comparative biology and taxonomic classification.</title>
        <authorList>
            <person name="Goeker M."/>
        </authorList>
    </citation>
    <scope>NUCLEOTIDE SEQUENCE [LARGE SCALE GENOMIC DNA]</scope>
    <source>
        <strain evidence="4 5">DSM 44197</strain>
    </source>
</reference>
<dbReference type="RefSeq" id="WP_182847103.1">
    <property type="nucleotide sequence ID" value="NZ_BAAALP010000085.1"/>
</dbReference>
<keyword evidence="5" id="KW-1185">Reference proteome</keyword>
<dbReference type="PANTHER" id="PTHR43877">
    <property type="entry name" value="AMINOALKYLPHOSPHONATE N-ACETYLTRANSFERASE-RELATED-RELATED"/>
    <property type="match status" value="1"/>
</dbReference>
<dbReference type="Gene3D" id="3.40.630.30">
    <property type="match status" value="1"/>
</dbReference>
<protein>
    <submittedName>
        <fullName evidence="4">Ribosomal protein S18 acetylase RimI-like enzyme</fullName>
    </submittedName>
</protein>
<feature type="domain" description="N-acetyltransferase" evidence="3">
    <location>
        <begin position="3"/>
        <end position="173"/>
    </location>
</feature>
<keyword evidence="4" id="KW-0689">Ribosomal protein</keyword>
<dbReference type="InterPro" id="IPR016181">
    <property type="entry name" value="Acyl_CoA_acyltransferase"/>
</dbReference>
<sequence length="173" mass="18801">MSQHIRPAAPADAGALARVKVASWRAAFRGLMPESHLAGLDVAAIQATWDRVLGETDWPRSGMLALERDGAIAGYSHFYPTDDADDPSSVGMIGSLYTLPQVWGTGAGKALMTRVVETLAEAGYAEASLWVLVDNRRARAFYEGQGWKDDGGRDEDRSDGFLVSKVRYRRSLG</sequence>
<dbReference type="Proteomes" id="UP000572680">
    <property type="component" value="Unassembled WGS sequence"/>
</dbReference>
<name>A0A7W3QPW3_ACTNM</name>
<dbReference type="Pfam" id="PF00583">
    <property type="entry name" value="Acetyltransf_1"/>
    <property type="match status" value="1"/>
</dbReference>
<evidence type="ECO:0000259" key="3">
    <source>
        <dbReference type="PROSITE" id="PS51186"/>
    </source>
</evidence>
<dbReference type="PROSITE" id="PS51186">
    <property type="entry name" value="GNAT"/>
    <property type="match status" value="1"/>
</dbReference>
<dbReference type="GO" id="GO:0005840">
    <property type="term" value="C:ribosome"/>
    <property type="evidence" value="ECO:0007669"/>
    <property type="project" value="UniProtKB-KW"/>
</dbReference>
<dbReference type="CDD" id="cd04301">
    <property type="entry name" value="NAT_SF"/>
    <property type="match status" value="1"/>
</dbReference>
<keyword evidence="2" id="KW-0012">Acyltransferase</keyword>
<keyword evidence="4" id="KW-0687">Ribonucleoprotein</keyword>
<gene>
    <name evidence="4" type="ORF">HNR61_006762</name>
</gene>
<dbReference type="InterPro" id="IPR050832">
    <property type="entry name" value="Bact_Acetyltransf"/>
</dbReference>
<evidence type="ECO:0000313" key="5">
    <source>
        <dbReference type="Proteomes" id="UP000572680"/>
    </source>
</evidence>
<evidence type="ECO:0000256" key="1">
    <source>
        <dbReference type="ARBA" id="ARBA00022679"/>
    </source>
</evidence>
<organism evidence="4 5">
    <name type="scientific">Actinomadura namibiensis</name>
    <dbReference type="NCBI Taxonomy" id="182080"/>
    <lineage>
        <taxon>Bacteria</taxon>
        <taxon>Bacillati</taxon>
        <taxon>Actinomycetota</taxon>
        <taxon>Actinomycetes</taxon>
        <taxon>Streptosporangiales</taxon>
        <taxon>Thermomonosporaceae</taxon>
        <taxon>Actinomadura</taxon>
    </lineage>
</organism>